<reference evidence="12 13" key="1">
    <citation type="submission" date="2019-06" db="EMBL/GenBank/DDBJ databases">
        <title>Sequencing the genomes of 1000 actinobacteria strains.</title>
        <authorList>
            <person name="Klenk H.-P."/>
        </authorList>
    </citation>
    <scope>NUCLEOTIDE SEQUENCE [LARGE SCALE GENOMIC DNA]</scope>
    <source>
        <strain evidence="12 13">DSM 17305</strain>
    </source>
</reference>
<feature type="binding site" evidence="7">
    <location>
        <position position="281"/>
    </location>
    <ligand>
        <name>[4Fe-4S] cluster</name>
        <dbReference type="ChEBI" id="CHEBI:49883"/>
        <label>2</label>
        <note>4Fe-4S-S-AdoMet</note>
    </ligand>
</feature>
<dbReference type="InterPro" id="IPR038135">
    <property type="entry name" value="Methylthiotransferase_N_sf"/>
</dbReference>
<evidence type="ECO:0000313" key="12">
    <source>
        <dbReference type="EMBL" id="TQI99901.1"/>
    </source>
</evidence>
<dbReference type="InterPro" id="IPR058240">
    <property type="entry name" value="rSAM_sf"/>
</dbReference>
<comment type="cofactor">
    <cofactor evidence="7">
        <name>[4Fe-4S] cluster</name>
        <dbReference type="ChEBI" id="CHEBI:49883"/>
    </cofactor>
    <text evidence="7">Binds 2 [4Fe-4S] clusters. One cluster is coordinated with 3 cysteines and an exchangeable S-adenosyl-L-methionine.</text>
</comment>
<dbReference type="SMART" id="SM00729">
    <property type="entry name" value="Elp3"/>
    <property type="match status" value="1"/>
</dbReference>
<dbReference type="PROSITE" id="PS51918">
    <property type="entry name" value="RADICAL_SAM"/>
    <property type="match status" value="1"/>
</dbReference>
<evidence type="ECO:0000259" key="9">
    <source>
        <dbReference type="PROSITE" id="PS50926"/>
    </source>
</evidence>
<comment type="caution">
    <text evidence="12">The sequence shown here is derived from an EMBL/GenBank/DDBJ whole genome shotgun (WGS) entry which is preliminary data.</text>
</comment>
<dbReference type="GO" id="GO:0005829">
    <property type="term" value="C:cytosol"/>
    <property type="evidence" value="ECO:0007669"/>
    <property type="project" value="TreeGrafter"/>
</dbReference>
<dbReference type="EC" id="2.8.4.4" evidence="7"/>
<evidence type="ECO:0000259" key="10">
    <source>
        <dbReference type="PROSITE" id="PS51449"/>
    </source>
</evidence>
<dbReference type="InterPro" id="IPR023404">
    <property type="entry name" value="rSAM_horseshoe"/>
</dbReference>
<evidence type="ECO:0000256" key="1">
    <source>
        <dbReference type="ARBA" id="ARBA00022485"/>
    </source>
</evidence>
<dbReference type="AlphaFoldDB" id="A0A542DA01"/>
<dbReference type="OrthoDB" id="9805215at2"/>
<keyword evidence="3 7" id="KW-0949">S-adenosyl-L-methionine</keyword>
<dbReference type="Pfam" id="PF18693">
    <property type="entry name" value="TRAM_2"/>
    <property type="match status" value="1"/>
</dbReference>
<evidence type="ECO:0000256" key="2">
    <source>
        <dbReference type="ARBA" id="ARBA00022679"/>
    </source>
</evidence>
<dbReference type="GO" id="GO:0051539">
    <property type="term" value="F:4 iron, 4 sulfur cluster binding"/>
    <property type="evidence" value="ECO:0007669"/>
    <property type="project" value="UniProtKB-UniRule"/>
</dbReference>
<evidence type="ECO:0000256" key="7">
    <source>
        <dbReference type="HAMAP-Rule" id="MF_01865"/>
    </source>
</evidence>
<dbReference type="SFLD" id="SFLDG01082">
    <property type="entry name" value="B12-binding_domain_containing"/>
    <property type="match status" value="1"/>
</dbReference>
<dbReference type="InterPro" id="IPR005840">
    <property type="entry name" value="Ribosomal_uS12_MeSTrfase_RimO"/>
</dbReference>
<feature type="binding site" evidence="7">
    <location>
        <position position="277"/>
    </location>
    <ligand>
        <name>[4Fe-4S] cluster</name>
        <dbReference type="ChEBI" id="CHEBI:49883"/>
        <label>2</label>
        <note>4Fe-4S-S-AdoMet</note>
    </ligand>
</feature>
<dbReference type="Proteomes" id="UP000316298">
    <property type="component" value="Unassembled WGS sequence"/>
</dbReference>
<accession>A0A542DA01</accession>
<dbReference type="InterPro" id="IPR006638">
    <property type="entry name" value="Elp3/MiaA/NifB-like_rSAM"/>
</dbReference>
<evidence type="ECO:0000256" key="3">
    <source>
        <dbReference type="ARBA" id="ARBA00022691"/>
    </source>
</evidence>
<keyword evidence="7" id="KW-0963">Cytoplasm</keyword>
<dbReference type="PANTHER" id="PTHR43837">
    <property type="entry name" value="RIBOSOMAL PROTEIN S12 METHYLTHIOTRANSFERASE RIMO"/>
    <property type="match status" value="1"/>
</dbReference>
<dbReference type="Gene3D" id="3.80.30.20">
    <property type="entry name" value="tm_1862 like domain"/>
    <property type="match status" value="1"/>
</dbReference>
<comment type="subcellular location">
    <subcellularLocation>
        <location evidence="7">Cytoplasm</location>
    </subcellularLocation>
</comment>
<comment type="function">
    <text evidence="7">Catalyzes the methylthiolation of an aspartic acid residue of ribosomal protein uS12.</text>
</comment>
<dbReference type="InterPro" id="IPR012340">
    <property type="entry name" value="NA-bd_OB-fold"/>
</dbReference>
<keyword evidence="5 7" id="KW-0408">Iron</keyword>
<dbReference type="SFLD" id="SFLDS00029">
    <property type="entry name" value="Radical_SAM"/>
    <property type="match status" value="1"/>
</dbReference>
<dbReference type="Gene3D" id="3.40.50.12160">
    <property type="entry name" value="Methylthiotransferase, N-terminal domain"/>
    <property type="match status" value="1"/>
</dbReference>
<dbReference type="RefSeq" id="WP_141862250.1">
    <property type="nucleotide sequence ID" value="NZ_BAAAKA010000027.1"/>
</dbReference>
<dbReference type="PROSITE" id="PS51449">
    <property type="entry name" value="MTTASE_N"/>
    <property type="match status" value="1"/>
</dbReference>
<keyword evidence="6 7" id="KW-0411">Iron-sulfur</keyword>
<gene>
    <name evidence="7" type="primary">rimO</name>
    <name evidence="12" type="ORF">FB475_6890</name>
</gene>
<sequence>MTTQPTTVALVTLGCARNDVDSEELAGRLEAGGFRLVDDAAEADTVVVNTCGFVEAAKKDSVDTLLAAADYKESGRTQAVVAVGCLAERYGEQLAEALPETDAVLSFDDYTDISDRLRAILAGTKHHPHTPRDRRKLLPLAPADRHTAPPVSLPGHGDTPQPSNAPTPDDAAATNGTANGAAATGAANGAAATTGPATGGPATTAPGRAVGDHIPDALRPAGSAAPAGLKGRFVTGAPEELKIDAPDLAAAPASGPRVMRRRLDGGPMAPLKLASGCDRRCAFCAIPMFRGAFMSRRPAEVLREAEWLAENDVRELFLVSENSTSYGKDLGDLRLLETLVGEIAQVPGIIRVRVSYLQPAEMRPTLIAAMTGTPGVVPYFDLSFQHASGPLLRRMRRFGDSERFLELIAQVRAAAPTAGIRSNVIVGFPGETEEDVDILCDFLTRAGLDAIGVFGYSDEDGTEAETYDGKLDEDTIAARLDRVTRLAEDLTSARAESRIGELIEVLVETLEAPSSDASTGMTGEGRAAHQGPEVDGTTTVTGLPEGIRVGDLVSAKVVASDGVDLIAEFAALVNTPDTRPAVNLTA</sequence>
<dbReference type="InterPro" id="IPR020612">
    <property type="entry name" value="Methylthiotransferase_CS"/>
</dbReference>
<protein>
    <recommendedName>
        <fullName evidence="7">Ribosomal protein uS12 methylthiotransferase RimO</fullName>
        <shortName evidence="7">uS12 MTTase</shortName>
        <shortName evidence="7">uS12 methylthiotransferase</shortName>
        <ecNumber evidence="7">2.8.4.4</ecNumber>
    </recommendedName>
    <alternativeName>
        <fullName evidence="7">Ribosomal protein uS12 (aspartate-C(3))-methylthiotransferase</fullName>
    </alternativeName>
    <alternativeName>
        <fullName evidence="7">Ribosome maturation factor RimO</fullName>
    </alternativeName>
</protein>
<dbReference type="InterPro" id="IPR013848">
    <property type="entry name" value="Methylthiotransferase_N"/>
</dbReference>
<feature type="domain" description="TRAM" evidence="9">
    <location>
        <begin position="496"/>
        <end position="571"/>
    </location>
</feature>
<dbReference type="HAMAP" id="MF_01865">
    <property type="entry name" value="MTTase_RimO"/>
    <property type="match status" value="1"/>
</dbReference>
<feature type="binding site" evidence="7">
    <location>
        <position position="284"/>
    </location>
    <ligand>
        <name>[4Fe-4S] cluster</name>
        <dbReference type="ChEBI" id="CHEBI:49883"/>
        <label>2</label>
        <note>4Fe-4S-S-AdoMet</note>
    </ligand>
</feature>
<dbReference type="SUPFAM" id="SSF102114">
    <property type="entry name" value="Radical SAM enzymes"/>
    <property type="match status" value="1"/>
</dbReference>
<feature type="domain" description="MTTase N-terminal" evidence="10">
    <location>
        <begin position="6"/>
        <end position="122"/>
    </location>
</feature>
<dbReference type="Pfam" id="PF04055">
    <property type="entry name" value="Radical_SAM"/>
    <property type="match status" value="1"/>
</dbReference>
<dbReference type="Gene3D" id="2.40.50.140">
    <property type="entry name" value="Nucleic acid-binding proteins"/>
    <property type="match status" value="1"/>
</dbReference>
<dbReference type="PROSITE" id="PS01278">
    <property type="entry name" value="MTTASE_RADICAL"/>
    <property type="match status" value="1"/>
</dbReference>
<organism evidence="12 13">
    <name type="scientific">Kribbella jejuensis</name>
    <dbReference type="NCBI Taxonomy" id="236068"/>
    <lineage>
        <taxon>Bacteria</taxon>
        <taxon>Bacillati</taxon>
        <taxon>Actinomycetota</taxon>
        <taxon>Actinomycetes</taxon>
        <taxon>Propionibacteriales</taxon>
        <taxon>Kribbellaceae</taxon>
        <taxon>Kribbella</taxon>
    </lineage>
</organism>
<keyword evidence="13" id="KW-1185">Reference proteome</keyword>
<feature type="domain" description="Radical SAM core" evidence="11">
    <location>
        <begin position="263"/>
        <end position="494"/>
    </location>
</feature>
<dbReference type="GO" id="GO:0046872">
    <property type="term" value="F:metal ion binding"/>
    <property type="evidence" value="ECO:0007669"/>
    <property type="project" value="UniProtKB-KW"/>
</dbReference>
<evidence type="ECO:0000313" key="13">
    <source>
        <dbReference type="Proteomes" id="UP000316298"/>
    </source>
</evidence>
<dbReference type="EMBL" id="VFMM01000004">
    <property type="protein sequence ID" value="TQI99901.1"/>
    <property type="molecule type" value="Genomic_DNA"/>
</dbReference>
<dbReference type="GO" id="GO:0035599">
    <property type="term" value="F:aspartic acid methylthiotransferase activity"/>
    <property type="evidence" value="ECO:0007669"/>
    <property type="project" value="TreeGrafter"/>
</dbReference>
<comment type="catalytic activity">
    <reaction evidence="7">
        <text>L-aspartate(89)-[ribosomal protein uS12]-hydrogen + (sulfur carrier)-SH + AH2 + 2 S-adenosyl-L-methionine = 3-methylsulfanyl-L-aspartate(89)-[ribosomal protein uS12]-hydrogen + (sulfur carrier)-H + 5'-deoxyadenosine + L-methionine + A + S-adenosyl-L-homocysteine + 2 H(+)</text>
        <dbReference type="Rhea" id="RHEA:37087"/>
        <dbReference type="Rhea" id="RHEA-COMP:10460"/>
        <dbReference type="Rhea" id="RHEA-COMP:10461"/>
        <dbReference type="Rhea" id="RHEA-COMP:14737"/>
        <dbReference type="Rhea" id="RHEA-COMP:14739"/>
        <dbReference type="ChEBI" id="CHEBI:13193"/>
        <dbReference type="ChEBI" id="CHEBI:15378"/>
        <dbReference type="ChEBI" id="CHEBI:17319"/>
        <dbReference type="ChEBI" id="CHEBI:17499"/>
        <dbReference type="ChEBI" id="CHEBI:29917"/>
        <dbReference type="ChEBI" id="CHEBI:29961"/>
        <dbReference type="ChEBI" id="CHEBI:57844"/>
        <dbReference type="ChEBI" id="CHEBI:57856"/>
        <dbReference type="ChEBI" id="CHEBI:59789"/>
        <dbReference type="ChEBI" id="CHEBI:64428"/>
        <dbReference type="ChEBI" id="CHEBI:73599"/>
        <dbReference type="EC" id="2.8.4.4"/>
    </reaction>
</comment>
<proteinExistence type="inferred from homology"/>
<keyword evidence="4 7" id="KW-0479">Metal-binding</keyword>
<feature type="region of interest" description="Disordered" evidence="8">
    <location>
        <begin position="514"/>
        <end position="539"/>
    </location>
</feature>
<keyword evidence="1 7" id="KW-0004">4Fe-4S</keyword>
<dbReference type="FunFam" id="3.80.30.20:FF:000001">
    <property type="entry name" value="tRNA-2-methylthio-N(6)-dimethylallyladenosine synthase 2"/>
    <property type="match status" value="1"/>
</dbReference>
<dbReference type="GO" id="GO:0103039">
    <property type="term" value="F:protein methylthiotransferase activity"/>
    <property type="evidence" value="ECO:0007669"/>
    <property type="project" value="UniProtKB-EC"/>
</dbReference>
<name>A0A542DA01_9ACTN</name>
<dbReference type="PROSITE" id="PS50926">
    <property type="entry name" value="TRAM"/>
    <property type="match status" value="1"/>
</dbReference>
<evidence type="ECO:0000256" key="5">
    <source>
        <dbReference type="ARBA" id="ARBA00023004"/>
    </source>
</evidence>
<feature type="binding site" evidence="7">
    <location>
        <position position="85"/>
    </location>
    <ligand>
        <name>[4Fe-4S] cluster</name>
        <dbReference type="ChEBI" id="CHEBI:49883"/>
        <label>1</label>
    </ligand>
</feature>
<feature type="region of interest" description="Disordered" evidence="8">
    <location>
        <begin position="144"/>
        <end position="230"/>
    </location>
</feature>
<evidence type="ECO:0000259" key="11">
    <source>
        <dbReference type="PROSITE" id="PS51918"/>
    </source>
</evidence>
<evidence type="ECO:0000256" key="6">
    <source>
        <dbReference type="ARBA" id="ARBA00023014"/>
    </source>
</evidence>
<feature type="compositionally biased region" description="Low complexity" evidence="8">
    <location>
        <begin position="164"/>
        <end position="207"/>
    </location>
</feature>
<evidence type="ECO:0000256" key="4">
    <source>
        <dbReference type="ARBA" id="ARBA00022723"/>
    </source>
</evidence>
<feature type="binding site" evidence="7">
    <location>
        <position position="15"/>
    </location>
    <ligand>
        <name>[4Fe-4S] cluster</name>
        <dbReference type="ChEBI" id="CHEBI:49883"/>
        <label>1</label>
    </ligand>
</feature>
<comment type="similarity">
    <text evidence="7">Belongs to the methylthiotransferase family. RimO subfamily.</text>
</comment>
<dbReference type="CDD" id="cd01335">
    <property type="entry name" value="Radical_SAM"/>
    <property type="match status" value="1"/>
</dbReference>
<keyword evidence="2 7" id="KW-0808">Transferase</keyword>
<dbReference type="InterPro" id="IPR002792">
    <property type="entry name" value="TRAM_dom"/>
</dbReference>
<dbReference type="InterPro" id="IPR007197">
    <property type="entry name" value="rSAM"/>
</dbReference>
<dbReference type="PANTHER" id="PTHR43837:SF1">
    <property type="entry name" value="RIBOSOMAL PROTEIN US12 METHYLTHIOTRANSFERASE RIMO"/>
    <property type="match status" value="1"/>
</dbReference>
<dbReference type="Pfam" id="PF00919">
    <property type="entry name" value="UPF0004"/>
    <property type="match status" value="1"/>
</dbReference>
<evidence type="ECO:0000256" key="8">
    <source>
        <dbReference type="SAM" id="MobiDB-lite"/>
    </source>
</evidence>
<dbReference type="GO" id="GO:0035600">
    <property type="term" value="P:tRNA methylthiolation"/>
    <property type="evidence" value="ECO:0007669"/>
    <property type="project" value="UniProtKB-ARBA"/>
</dbReference>
<feature type="binding site" evidence="7">
    <location>
        <position position="51"/>
    </location>
    <ligand>
        <name>[4Fe-4S] cluster</name>
        <dbReference type="ChEBI" id="CHEBI:49883"/>
        <label>1</label>
    </ligand>
</feature>